<protein>
    <recommendedName>
        <fullName evidence="8">Peptidase S8/S53 domain-containing protein</fullName>
    </recommendedName>
</protein>
<evidence type="ECO:0000313" key="9">
    <source>
        <dbReference type="EMBL" id="OGN13554.1"/>
    </source>
</evidence>
<evidence type="ECO:0000256" key="4">
    <source>
        <dbReference type="ARBA" id="ARBA00022825"/>
    </source>
</evidence>
<evidence type="ECO:0000313" key="10">
    <source>
        <dbReference type="Proteomes" id="UP000178197"/>
    </source>
</evidence>
<dbReference type="PROSITE" id="PS51892">
    <property type="entry name" value="SUBTILASE"/>
    <property type="match status" value="1"/>
</dbReference>
<dbReference type="InterPro" id="IPR015500">
    <property type="entry name" value="Peptidase_S8_subtilisin-rel"/>
</dbReference>
<dbReference type="AlphaFoldDB" id="A0A1F8FKB2"/>
<dbReference type="SUPFAM" id="SSF52743">
    <property type="entry name" value="Subtilisin-like"/>
    <property type="match status" value="1"/>
</dbReference>
<gene>
    <name evidence="9" type="ORF">A3C71_02595</name>
</gene>
<keyword evidence="3 5" id="KW-0378">Hydrolase</keyword>
<evidence type="ECO:0000256" key="3">
    <source>
        <dbReference type="ARBA" id="ARBA00022801"/>
    </source>
</evidence>
<feature type="active site" description="Charge relay system" evidence="5">
    <location>
        <position position="132"/>
    </location>
</feature>
<reference evidence="9 10" key="1">
    <citation type="journal article" date="2016" name="Nat. Commun.">
        <title>Thousands of microbial genomes shed light on interconnected biogeochemical processes in an aquifer system.</title>
        <authorList>
            <person name="Anantharaman K."/>
            <person name="Brown C.T."/>
            <person name="Hug L.A."/>
            <person name="Sharon I."/>
            <person name="Castelle C.J."/>
            <person name="Probst A.J."/>
            <person name="Thomas B.C."/>
            <person name="Singh A."/>
            <person name="Wilkins M.J."/>
            <person name="Karaoz U."/>
            <person name="Brodie E.L."/>
            <person name="Williams K.H."/>
            <person name="Hubbard S.S."/>
            <person name="Banfield J.F."/>
        </authorList>
    </citation>
    <scope>NUCLEOTIDE SEQUENCE [LARGE SCALE GENOMIC DNA]</scope>
</reference>
<name>A0A1F8FKB2_9BACT</name>
<dbReference type="PANTHER" id="PTHR43806">
    <property type="entry name" value="PEPTIDASE S8"/>
    <property type="match status" value="1"/>
</dbReference>
<dbReference type="PANTHER" id="PTHR43806:SF11">
    <property type="entry name" value="CEREVISIN-RELATED"/>
    <property type="match status" value="1"/>
</dbReference>
<feature type="signal peptide" evidence="7">
    <location>
        <begin position="1"/>
        <end position="25"/>
    </location>
</feature>
<dbReference type="InterPro" id="IPR000209">
    <property type="entry name" value="Peptidase_S8/S53_dom"/>
</dbReference>
<proteinExistence type="inferred from homology"/>
<sequence>MNKLRKSLFIGLFALLLLPLTSVLAAEQTRYLVHSNSQFWKNAFNARHEFKDGFTANLNDWQLRFAKILGVAVEPVGILQILPEEEIKAPKTNTKARPMPSDQISWGMEMIYGSSELTSTSGGEGVKVAVVDTGITASHPDLKSRLVKCKDFTSARFPMVNGKCEDKNGHGTHISGIVAADGGMDGLGIYGVAPAAGLYAFKVCTVNGTCYADDVAAAIINAADDGANIINLSLGSDRPSSLIDEGVAYAVSKGVLIVGAAGNDGPYSESIDYPAANVGVVAVGAFDILLKIADWSSRGINSQTTPLVIEAKDMELAAPGVNIESTWNNGGYTFLSGTSMAAPFVSGLAAKFWADLPLETENPAQVVRELLQKNTMDIDAIGEDDASGFGFSKILSQP</sequence>
<accession>A0A1F8FKB2</accession>
<keyword evidence="7" id="KW-0732">Signal</keyword>
<evidence type="ECO:0000256" key="5">
    <source>
        <dbReference type="PROSITE-ProRule" id="PRU01240"/>
    </source>
</evidence>
<dbReference type="GO" id="GO:0004252">
    <property type="term" value="F:serine-type endopeptidase activity"/>
    <property type="evidence" value="ECO:0007669"/>
    <property type="project" value="UniProtKB-UniRule"/>
</dbReference>
<feature type="domain" description="Peptidase S8/S53" evidence="8">
    <location>
        <begin position="123"/>
        <end position="390"/>
    </location>
</feature>
<dbReference type="Proteomes" id="UP000178197">
    <property type="component" value="Unassembled WGS sequence"/>
</dbReference>
<dbReference type="PROSITE" id="PS00136">
    <property type="entry name" value="SUBTILASE_ASP"/>
    <property type="match status" value="1"/>
</dbReference>
<keyword evidence="2 5" id="KW-0645">Protease</keyword>
<evidence type="ECO:0000259" key="8">
    <source>
        <dbReference type="Pfam" id="PF00082"/>
    </source>
</evidence>
<dbReference type="EMBL" id="MGJT01000005">
    <property type="protein sequence ID" value="OGN13554.1"/>
    <property type="molecule type" value="Genomic_DNA"/>
</dbReference>
<dbReference type="PROSITE" id="PS00138">
    <property type="entry name" value="SUBTILASE_SER"/>
    <property type="match status" value="1"/>
</dbReference>
<keyword evidence="4 5" id="KW-0720">Serine protease</keyword>
<evidence type="ECO:0000256" key="7">
    <source>
        <dbReference type="SAM" id="SignalP"/>
    </source>
</evidence>
<dbReference type="PRINTS" id="PR00723">
    <property type="entry name" value="SUBTILISIN"/>
</dbReference>
<evidence type="ECO:0000256" key="2">
    <source>
        <dbReference type="ARBA" id="ARBA00022670"/>
    </source>
</evidence>
<dbReference type="InterPro" id="IPR036852">
    <property type="entry name" value="Peptidase_S8/S53_dom_sf"/>
</dbReference>
<comment type="caution">
    <text evidence="9">The sequence shown here is derived from an EMBL/GenBank/DDBJ whole genome shotgun (WGS) entry which is preliminary data.</text>
</comment>
<evidence type="ECO:0000256" key="6">
    <source>
        <dbReference type="RuleBase" id="RU003355"/>
    </source>
</evidence>
<dbReference type="InterPro" id="IPR023827">
    <property type="entry name" value="Peptidase_S8_Asp-AS"/>
</dbReference>
<dbReference type="GO" id="GO:0006508">
    <property type="term" value="P:proteolysis"/>
    <property type="evidence" value="ECO:0007669"/>
    <property type="project" value="UniProtKB-KW"/>
</dbReference>
<feature type="chain" id="PRO_5009535492" description="Peptidase S8/S53 domain-containing protein" evidence="7">
    <location>
        <begin position="26"/>
        <end position="398"/>
    </location>
</feature>
<dbReference type="InterPro" id="IPR023828">
    <property type="entry name" value="Peptidase_S8_Ser-AS"/>
</dbReference>
<dbReference type="PROSITE" id="PS00137">
    <property type="entry name" value="SUBTILASE_HIS"/>
    <property type="match status" value="1"/>
</dbReference>
<dbReference type="Gene3D" id="3.40.50.200">
    <property type="entry name" value="Peptidase S8/S53 domain"/>
    <property type="match status" value="1"/>
</dbReference>
<comment type="similarity">
    <text evidence="1 5 6">Belongs to the peptidase S8 family.</text>
</comment>
<feature type="active site" description="Charge relay system" evidence="5">
    <location>
        <position position="339"/>
    </location>
</feature>
<dbReference type="InterPro" id="IPR022398">
    <property type="entry name" value="Peptidase_S8_His-AS"/>
</dbReference>
<feature type="active site" description="Charge relay system" evidence="5">
    <location>
        <position position="170"/>
    </location>
</feature>
<evidence type="ECO:0000256" key="1">
    <source>
        <dbReference type="ARBA" id="ARBA00011073"/>
    </source>
</evidence>
<dbReference type="Pfam" id="PF00082">
    <property type="entry name" value="Peptidase_S8"/>
    <property type="match status" value="1"/>
</dbReference>
<dbReference type="InterPro" id="IPR050131">
    <property type="entry name" value="Peptidase_S8_subtilisin-like"/>
</dbReference>
<organism evidence="9 10">
    <name type="scientific">Candidatus Yanofskybacteria bacterium RIFCSPHIGHO2_02_FULL_43_15c</name>
    <dbReference type="NCBI Taxonomy" id="1802679"/>
    <lineage>
        <taxon>Bacteria</taxon>
        <taxon>Candidatus Yanofskyibacteriota</taxon>
    </lineage>
</organism>